<accession>A0A402CRW4</accession>
<sequence length="555" mass="61336">MEPQTQATPPTANELVAINETATEVAKRAAQIDAAPTLAEKADALWAMTQDMRHATLGQLPPTTVAALIETDPDRNLRLLGNLPAMKFQQILNLGTFAQGRTWLERAVTSGSLAAAILPSLMTSRDLSEMLLTDPDFRRALPRLLNYERAQRWRQLLTTNEWHANIDELLMSDTDELLRKANIKNKNVHAILQSLIDFVPELYLETVNYAAGRLKNAQDRPDEFEDITSTPFGMPEILQTQPDAASGLEVQPQSGAETVDSPLADLIPESGDPVFALATAGLTSARKAVLEDQLKHLLRQEIVATASFAQGAMARAAGRVLFYLRAGLESFGPSVEDATRALETRNLNEISAIGARLAESYRQKSLALAGHREWLDGRQRQFLDAMKQPEAGMHPETKEPVLWLAGKPKQDRAEWHPTPLSEIATHLSEIGAWASLARAAFGTPERTHAIFTQAKARTAGEALRRTVIALALYRRWEPELVRPNEDVAAFYRQFGKGRRNNFDAVRQTVLDALDQTPSDAWKPSDAKARARELLLRAVTELENAPPPAPPKKPAH</sequence>
<dbReference type="EMBL" id="AP025739">
    <property type="protein sequence ID" value="BDI28122.1"/>
    <property type="molecule type" value="Genomic_DNA"/>
</dbReference>
<keyword evidence="2" id="KW-1185">Reference proteome</keyword>
<reference evidence="1 2" key="1">
    <citation type="journal article" date="2019" name="Int. J. Syst. Evol. Microbiol.">
        <title>Capsulimonas corticalis gen. nov., sp. nov., an aerobic capsulated bacterium, of a novel bacterial order, Capsulimonadales ord. nov., of the class Armatimonadia of the phylum Armatimonadetes.</title>
        <authorList>
            <person name="Li J."/>
            <person name="Kudo C."/>
            <person name="Tonouchi A."/>
        </authorList>
    </citation>
    <scope>NUCLEOTIDE SEQUENCE [LARGE SCALE GENOMIC DNA]</scope>
    <source>
        <strain evidence="1 2">AX-7</strain>
    </source>
</reference>
<dbReference type="Proteomes" id="UP000287394">
    <property type="component" value="Chromosome"/>
</dbReference>
<evidence type="ECO:0000313" key="1">
    <source>
        <dbReference type="EMBL" id="BDI28122.1"/>
    </source>
</evidence>
<organism evidence="1 2">
    <name type="scientific">Capsulimonas corticalis</name>
    <dbReference type="NCBI Taxonomy" id="2219043"/>
    <lineage>
        <taxon>Bacteria</taxon>
        <taxon>Bacillati</taxon>
        <taxon>Armatimonadota</taxon>
        <taxon>Armatimonadia</taxon>
        <taxon>Capsulimonadales</taxon>
        <taxon>Capsulimonadaceae</taxon>
        <taxon>Capsulimonas</taxon>
    </lineage>
</organism>
<proteinExistence type="predicted"/>
<protein>
    <submittedName>
        <fullName evidence="1">Uncharacterized protein</fullName>
    </submittedName>
</protein>
<evidence type="ECO:0000313" key="2">
    <source>
        <dbReference type="Proteomes" id="UP000287394"/>
    </source>
</evidence>
<dbReference type="KEGG" id="ccot:CCAX7_001730"/>
<dbReference type="AlphaFoldDB" id="A0A402CRW4"/>
<name>A0A402CRW4_9BACT</name>
<gene>
    <name evidence="1" type="ORF">CCAX7_001730</name>
</gene>
<dbReference type="RefSeq" id="WP_119320076.1">
    <property type="nucleotide sequence ID" value="NZ_AP025739.1"/>
</dbReference>